<feature type="binding site" evidence="19">
    <location>
        <begin position="9"/>
        <end position="16"/>
    </location>
    <ligand>
        <name>GTP</name>
        <dbReference type="ChEBI" id="CHEBI:37565"/>
    </ligand>
</feature>
<reference evidence="20 23" key="1">
    <citation type="journal article" date="2015" name="Genome Announc.">
        <title>Complete Genome Sequence of the Nitrogen-Fixing and Solvent-Producing Clostridium pasteurianum DSM 525.</title>
        <authorList>
            <person name="Poehlein A."/>
            <person name="Grosse-Honebrink A."/>
            <person name="Zhang Y."/>
            <person name="Minton N.P."/>
            <person name="Daniel R."/>
        </authorList>
    </citation>
    <scope>NUCLEOTIDE SEQUENCE [LARGE SCALE GENOMIC DNA]</scope>
    <source>
        <strain evidence="20">DSM 525</strain>
        <strain evidence="23">DSM 525 / ATCC 6013</strain>
    </source>
</reference>
<keyword evidence="12 19" id="KW-0547">Nucleotide-binding</keyword>
<dbReference type="Proteomes" id="UP000028042">
    <property type="component" value="Unassembled WGS sequence"/>
</dbReference>
<dbReference type="EC" id="2.7.7.62" evidence="9"/>
<evidence type="ECO:0000256" key="8">
    <source>
        <dbReference type="ARBA" id="ARBA00012016"/>
    </source>
</evidence>
<dbReference type="PATRIC" id="fig|1262449.3.peg.3033"/>
<keyword evidence="14" id="KW-0067">ATP-binding</keyword>
<comment type="function">
    <text evidence="4">Catalyzes ATP-dependent phosphorylation of adenosylcobinamide and addition of GMP to adenosylcobinamide phosphate.</text>
</comment>
<reference evidence="21" key="2">
    <citation type="submission" date="2015-10" db="EMBL/GenBank/DDBJ databases">
        <title>Improved Draft Genome Sequence of Clostridium pasteurianum Strain ATCC 6013 (DSM 525) Using a Hybrid Next-Generation Sequencing Approach.</title>
        <authorList>
            <person name="Pyne M.E."/>
            <person name="Utturkar S.M."/>
            <person name="Brown S.D."/>
            <person name="Moo-Young M."/>
            <person name="Chung D.A."/>
            <person name="Chou P.C."/>
        </authorList>
    </citation>
    <scope>NUCLEOTIDE SEQUENCE</scope>
    <source>
        <strain evidence="21">ATCC 6013</strain>
    </source>
</reference>
<evidence type="ECO:0000256" key="4">
    <source>
        <dbReference type="ARBA" id="ARBA00003889"/>
    </source>
</evidence>
<organism evidence="20 23">
    <name type="scientific">Clostridium pasteurianum DSM 525 = ATCC 6013</name>
    <dbReference type="NCBI Taxonomy" id="1262449"/>
    <lineage>
        <taxon>Bacteria</taxon>
        <taxon>Bacillati</taxon>
        <taxon>Bacillota</taxon>
        <taxon>Clostridia</taxon>
        <taxon>Eubacteriales</taxon>
        <taxon>Clostridiaceae</taxon>
        <taxon>Clostridium</taxon>
    </lineage>
</organism>
<name>A0A0H3J853_CLOPA</name>
<keyword evidence="10" id="KW-0169">Cobalamin biosynthesis</keyword>
<dbReference type="EMBL" id="JPGY02000001">
    <property type="protein sequence ID" value="KRU14595.1"/>
    <property type="molecule type" value="Genomic_DNA"/>
</dbReference>
<evidence type="ECO:0000256" key="5">
    <source>
        <dbReference type="ARBA" id="ARBA00004692"/>
    </source>
</evidence>
<evidence type="ECO:0000256" key="13">
    <source>
        <dbReference type="ARBA" id="ARBA00022777"/>
    </source>
</evidence>
<proteinExistence type="inferred from homology"/>
<comment type="pathway">
    <text evidence="6">Cofactor biosynthesis; adenosylcobalamin biosynthesis; adenosylcobalamin from cob(II)yrinate a,c-diamide: step 5/7.</text>
</comment>
<gene>
    <name evidence="20" type="primary">cobU</name>
    <name evidence="20" type="ORF">CLPA_c33260</name>
    <name evidence="21" type="ORF">CP6013_03854</name>
</gene>
<dbReference type="GO" id="GO:0043752">
    <property type="term" value="F:adenosylcobinamide kinase activity"/>
    <property type="evidence" value="ECO:0007669"/>
    <property type="project" value="UniProtKB-EC"/>
</dbReference>
<dbReference type="GeneID" id="93075430"/>
<comment type="catalytic activity">
    <reaction evidence="1">
        <text>adenosylcob(III)inamide + ATP = adenosylcob(III)inamide phosphate + ADP + H(+)</text>
        <dbReference type="Rhea" id="RHEA:15769"/>
        <dbReference type="ChEBI" id="CHEBI:2480"/>
        <dbReference type="ChEBI" id="CHEBI:15378"/>
        <dbReference type="ChEBI" id="CHEBI:30616"/>
        <dbReference type="ChEBI" id="CHEBI:58502"/>
        <dbReference type="ChEBI" id="CHEBI:456216"/>
        <dbReference type="EC" id="2.7.1.156"/>
    </reaction>
</comment>
<evidence type="ECO:0000256" key="18">
    <source>
        <dbReference type="PIRSR" id="PIRSR006135-1"/>
    </source>
</evidence>
<evidence type="ECO:0000256" key="7">
    <source>
        <dbReference type="ARBA" id="ARBA00007490"/>
    </source>
</evidence>
<feature type="binding site" evidence="19">
    <location>
        <begin position="50"/>
        <end position="53"/>
    </location>
    <ligand>
        <name>GTP</name>
        <dbReference type="ChEBI" id="CHEBI:37565"/>
    </ligand>
</feature>
<dbReference type="KEGG" id="cpae:CPAST_c33260"/>
<feature type="binding site" evidence="19">
    <location>
        <begin position="33"/>
        <end position="35"/>
    </location>
    <ligand>
        <name>GTP</name>
        <dbReference type="ChEBI" id="CHEBI:37565"/>
    </ligand>
</feature>
<keyword evidence="20" id="KW-0548">Nucleotidyltransferase</keyword>
<dbReference type="GO" id="GO:0008820">
    <property type="term" value="F:cobinamide phosphate guanylyltransferase activity"/>
    <property type="evidence" value="ECO:0007669"/>
    <property type="project" value="UniProtKB-EC"/>
</dbReference>
<evidence type="ECO:0000313" key="21">
    <source>
        <dbReference type="EMBL" id="KRU14595.1"/>
    </source>
</evidence>
<evidence type="ECO:0000256" key="9">
    <source>
        <dbReference type="ARBA" id="ARBA00012523"/>
    </source>
</evidence>
<dbReference type="SUPFAM" id="SSF52540">
    <property type="entry name" value="P-loop containing nucleoside triphosphate hydrolases"/>
    <property type="match status" value="1"/>
</dbReference>
<comment type="catalytic activity">
    <reaction evidence="3">
        <text>adenosylcob(III)inamide + GTP = adenosylcob(III)inamide phosphate + GDP + H(+)</text>
        <dbReference type="Rhea" id="RHEA:15765"/>
        <dbReference type="ChEBI" id="CHEBI:2480"/>
        <dbReference type="ChEBI" id="CHEBI:15378"/>
        <dbReference type="ChEBI" id="CHEBI:37565"/>
        <dbReference type="ChEBI" id="CHEBI:58189"/>
        <dbReference type="ChEBI" id="CHEBI:58502"/>
        <dbReference type="EC" id="2.7.1.156"/>
    </reaction>
</comment>
<evidence type="ECO:0000256" key="10">
    <source>
        <dbReference type="ARBA" id="ARBA00022573"/>
    </source>
</evidence>
<dbReference type="NCBIfam" id="NF004469">
    <property type="entry name" value="PRK05800.1"/>
    <property type="match status" value="1"/>
</dbReference>
<evidence type="ECO:0000313" key="20">
    <source>
        <dbReference type="EMBL" id="AJA53380.1"/>
    </source>
</evidence>
<feature type="active site" description="GMP-histidine intermediate" evidence="18">
    <location>
        <position position="49"/>
    </location>
</feature>
<dbReference type="EMBL" id="CP009268">
    <property type="protein sequence ID" value="AJA53380.1"/>
    <property type="molecule type" value="Genomic_DNA"/>
</dbReference>
<dbReference type="PANTHER" id="PTHR34848">
    <property type="match status" value="1"/>
</dbReference>
<feature type="binding site" evidence="19">
    <location>
        <position position="61"/>
    </location>
    <ligand>
        <name>GTP</name>
        <dbReference type="ChEBI" id="CHEBI:37565"/>
    </ligand>
</feature>
<dbReference type="Pfam" id="PF02283">
    <property type="entry name" value="CobU"/>
    <property type="match status" value="1"/>
</dbReference>
<evidence type="ECO:0000256" key="14">
    <source>
        <dbReference type="ARBA" id="ARBA00022840"/>
    </source>
</evidence>
<evidence type="ECO:0000256" key="2">
    <source>
        <dbReference type="ARBA" id="ARBA00000711"/>
    </source>
</evidence>
<evidence type="ECO:0000256" key="6">
    <source>
        <dbReference type="ARBA" id="ARBA00005159"/>
    </source>
</evidence>
<dbReference type="KEGG" id="cpat:CLPA_c33260"/>
<evidence type="ECO:0000256" key="17">
    <source>
        <dbReference type="ARBA" id="ARBA00030571"/>
    </source>
</evidence>
<dbReference type="EC" id="2.7.1.156" evidence="8"/>
<evidence type="ECO:0000256" key="12">
    <source>
        <dbReference type="ARBA" id="ARBA00022741"/>
    </source>
</evidence>
<keyword evidence="23" id="KW-1185">Reference proteome</keyword>
<dbReference type="AlphaFoldDB" id="A0A0H3J853"/>
<comment type="pathway">
    <text evidence="5">Cofactor biosynthesis; adenosylcobalamin biosynthesis; adenosylcobalamin from cob(II)yrinate a,c-diamide: step 6/7.</text>
</comment>
<dbReference type="PANTHER" id="PTHR34848:SF1">
    <property type="entry name" value="BIFUNCTIONAL ADENOSYLCOBALAMIN BIOSYNTHESIS PROTEIN COBU"/>
    <property type="match status" value="1"/>
</dbReference>
<dbReference type="InterPro" id="IPR027417">
    <property type="entry name" value="P-loop_NTPase"/>
</dbReference>
<evidence type="ECO:0000256" key="1">
    <source>
        <dbReference type="ARBA" id="ARBA00000312"/>
    </source>
</evidence>
<accession>A0A0H3J853</accession>
<evidence type="ECO:0000313" key="23">
    <source>
        <dbReference type="Proteomes" id="UP000030905"/>
    </source>
</evidence>
<dbReference type="GO" id="GO:0009236">
    <property type="term" value="P:cobalamin biosynthetic process"/>
    <property type="evidence" value="ECO:0007669"/>
    <property type="project" value="UniProtKB-UniPathway"/>
</dbReference>
<comment type="catalytic activity">
    <reaction evidence="2">
        <text>adenosylcob(III)inamide phosphate + GTP + H(+) = adenosylcob(III)inamide-GDP + diphosphate</text>
        <dbReference type="Rhea" id="RHEA:22712"/>
        <dbReference type="ChEBI" id="CHEBI:15378"/>
        <dbReference type="ChEBI" id="CHEBI:33019"/>
        <dbReference type="ChEBI" id="CHEBI:37565"/>
        <dbReference type="ChEBI" id="CHEBI:58502"/>
        <dbReference type="ChEBI" id="CHEBI:60487"/>
        <dbReference type="EC" id="2.7.7.62"/>
    </reaction>
</comment>
<evidence type="ECO:0000256" key="11">
    <source>
        <dbReference type="ARBA" id="ARBA00022679"/>
    </source>
</evidence>
<protein>
    <recommendedName>
        <fullName evidence="16">Adenosylcobinamide kinase</fullName>
        <ecNumber evidence="8">2.7.1.156</ecNumber>
        <ecNumber evidence="9">2.7.7.62</ecNumber>
    </recommendedName>
    <alternativeName>
        <fullName evidence="17">Adenosylcobinamide-phosphate guanylyltransferase</fullName>
    </alternativeName>
</protein>
<keyword evidence="13" id="KW-0418">Kinase</keyword>
<keyword evidence="15 19" id="KW-0342">GTP-binding</keyword>
<dbReference type="CDD" id="cd00544">
    <property type="entry name" value="CobU"/>
    <property type="match status" value="1"/>
</dbReference>
<evidence type="ECO:0000256" key="19">
    <source>
        <dbReference type="PIRSR" id="PIRSR006135-2"/>
    </source>
</evidence>
<reference evidence="21 22" key="3">
    <citation type="journal article" name="Genome Announc.">
        <title>Improved Draft Genome Sequence of Clostridium pasteurianum Strain ATCC 6013 (DSM 525) Using a Hybrid Next-Generation Sequencing Approach.</title>
        <authorList>
            <person name="Pyne M.E."/>
            <person name="Utturkar S."/>
            <person name="Brown S.D."/>
            <person name="Moo-Young M."/>
            <person name="Chung D.A."/>
            <person name="Chou C.P."/>
        </authorList>
    </citation>
    <scope>NUCLEOTIDE SEQUENCE [LARGE SCALE GENOMIC DNA]</scope>
    <source>
        <strain evidence="21 22">ATCC 6013</strain>
    </source>
</reference>
<dbReference type="InterPro" id="IPR003203">
    <property type="entry name" value="CobU/CobP"/>
</dbReference>
<evidence type="ECO:0000256" key="15">
    <source>
        <dbReference type="ARBA" id="ARBA00023134"/>
    </source>
</evidence>
<dbReference type="GO" id="GO:0005524">
    <property type="term" value="F:ATP binding"/>
    <property type="evidence" value="ECO:0007669"/>
    <property type="project" value="UniProtKB-KW"/>
</dbReference>
<sequence length="180" mass="20425">MGKIVLVTGGARSGKSGFAESLFSGTKEVVYIATAKIYDEEMKQRVELHRKSRPSEWITYEGNYNIKNAVVDKKNYILDCITVFTSNIMFDITKDCEIISPEKQREVENTIMTEIKSLIDKIKAIDGNIVMVTNEVGYSIVPENHLARVYRDIIGRINQKIAKLSTEVYLVTCGIPRRIK</sequence>
<keyword evidence="11 20" id="KW-0808">Transferase</keyword>
<evidence type="ECO:0000313" key="22">
    <source>
        <dbReference type="Proteomes" id="UP000028042"/>
    </source>
</evidence>
<evidence type="ECO:0000256" key="16">
    <source>
        <dbReference type="ARBA" id="ARBA00029570"/>
    </source>
</evidence>
<dbReference type="eggNOG" id="COG2087">
    <property type="taxonomic scope" value="Bacteria"/>
</dbReference>
<dbReference type="PIRSF" id="PIRSF006135">
    <property type="entry name" value="CobU"/>
    <property type="match status" value="1"/>
</dbReference>
<dbReference type="GO" id="GO:0005525">
    <property type="term" value="F:GTP binding"/>
    <property type="evidence" value="ECO:0007669"/>
    <property type="project" value="UniProtKB-KW"/>
</dbReference>
<dbReference type="RefSeq" id="WP_003446550.1">
    <property type="nucleotide sequence ID" value="NZ_ANZB01000011.1"/>
</dbReference>
<dbReference type="Proteomes" id="UP000030905">
    <property type="component" value="Chromosome"/>
</dbReference>
<dbReference type="UniPathway" id="UPA00148">
    <property type="reaction ID" value="UER00236"/>
</dbReference>
<dbReference type="Gene3D" id="3.40.50.300">
    <property type="entry name" value="P-loop containing nucleotide triphosphate hydrolases"/>
    <property type="match status" value="1"/>
</dbReference>
<comment type="similarity">
    <text evidence="7">Belongs to the CobU/CobP family.</text>
</comment>
<evidence type="ECO:0000256" key="3">
    <source>
        <dbReference type="ARBA" id="ARBA00001522"/>
    </source>
</evidence>
<feature type="binding site" evidence="19">
    <location>
        <position position="79"/>
    </location>
    <ligand>
        <name>GTP</name>
        <dbReference type="ChEBI" id="CHEBI:37565"/>
    </ligand>
</feature>